<evidence type="ECO:0000313" key="8">
    <source>
        <dbReference type="Proteomes" id="UP000323560"/>
    </source>
</evidence>
<dbReference type="InterPro" id="IPR016181">
    <property type="entry name" value="Acyl_CoA_acyltransferase"/>
</dbReference>
<sequence length="146" mass="15720">MTGSKNGQTFQRFGVEGAPLLAALHADAFQGGEIWDEASFVSLLGGPGTEALVISLDGHPAGFILTRTVLDETEILTLAVHPRFQRMGLGRRLVESILPKGKIFLEVSVSNRAAKKLYDASGFVQAGVRRGYYQDGSDAIVMISRI</sequence>
<dbReference type="Pfam" id="PF00583">
    <property type="entry name" value="Acetyltransf_1"/>
    <property type="match status" value="1"/>
</dbReference>
<gene>
    <name evidence="7" type="primary">rimI</name>
    <name evidence="7" type="ORF">FXF46_04210</name>
</gene>
<dbReference type="Gene3D" id="3.40.630.30">
    <property type="match status" value="1"/>
</dbReference>
<dbReference type="Proteomes" id="UP000323560">
    <property type="component" value="Chromosome"/>
</dbReference>
<organism evidence="7 8">
    <name type="scientific">Gluconobacter thailandicus</name>
    <dbReference type="NCBI Taxonomy" id="257438"/>
    <lineage>
        <taxon>Bacteria</taxon>
        <taxon>Pseudomonadati</taxon>
        <taxon>Pseudomonadota</taxon>
        <taxon>Alphaproteobacteria</taxon>
        <taxon>Acetobacterales</taxon>
        <taxon>Acetobacteraceae</taxon>
        <taxon>Gluconobacter</taxon>
    </lineage>
</organism>
<dbReference type="GO" id="GO:0005737">
    <property type="term" value="C:cytoplasm"/>
    <property type="evidence" value="ECO:0007669"/>
    <property type="project" value="UniProtKB-SubCell"/>
</dbReference>
<keyword evidence="4" id="KW-0012">Acyltransferase</keyword>
<dbReference type="EC" id="2.3.1.266" evidence="5"/>
<evidence type="ECO:0000256" key="3">
    <source>
        <dbReference type="ARBA" id="ARBA00022679"/>
    </source>
</evidence>
<dbReference type="InterPro" id="IPR000182">
    <property type="entry name" value="GNAT_dom"/>
</dbReference>
<accession>A0AAP9JGV7</accession>
<reference evidence="7 8" key="1">
    <citation type="submission" date="2019-08" db="EMBL/GenBank/DDBJ databases">
        <title>Gluconobacter frateurii HD924 genome.</title>
        <authorList>
            <person name="Liu Y."/>
            <person name="Zhang P."/>
        </authorList>
    </citation>
    <scope>NUCLEOTIDE SEQUENCE [LARGE SCALE GENOMIC DNA]</scope>
    <source>
        <strain evidence="7 8">HD924</strain>
    </source>
</reference>
<comment type="subcellular location">
    <subcellularLocation>
        <location evidence="5">Cytoplasm</location>
    </subcellularLocation>
</comment>
<name>A0AAP9JGV7_GLUTH</name>
<comment type="similarity">
    <text evidence="1 5">Belongs to the acetyltransferase family. RimI subfamily.</text>
</comment>
<dbReference type="PANTHER" id="PTHR43420">
    <property type="entry name" value="ACETYLTRANSFERASE"/>
    <property type="match status" value="1"/>
</dbReference>
<evidence type="ECO:0000256" key="1">
    <source>
        <dbReference type="ARBA" id="ARBA00005395"/>
    </source>
</evidence>
<evidence type="ECO:0000256" key="2">
    <source>
        <dbReference type="ARBA" id="ARBA00022490"/>
    </source>
</evidence>
<dbReference type="NCBIfam" id="TIGR01575">
    <property type="entry name" value="rimI"/>
    <property type="match status" value="1"/>
</dbReference>
<keyword evidence="3" id="KW-0808">Transferase</keyword>
<keyword evidence="2 5" id="KW-0963">Cytoplasm</keyword>
<dbReference type="InterPro" id="IPR050680">
    <property type="entry name" value="YpeA/RimI_acetyltransf"/>
</dbReference>
<dbReference type="KEGG" id="gti:FXF46_04210"/>
<evidence type="ECO:0000259" key="6">
    <source>
        <dbReference type="PROSITE" id="PS51186"/>
    </source>
</evidence>
<dbReference type="AlphaFoldDB" id="A0AAP9JGV7"/>
<dbReference type="CDD" id="cd04301">
    <property type="entry name" value="NAT_SF"/>
    <property type="match status" value="1"/>
</dbReference>
<dbReference type="PANTHER" id="PTHR43420:SF44">
    <property type="entry name" value="ACETYLTRANSFERASE YPEA"/>
    <property type="match status" value="1"/>
</dbReference>
<dbReference type="SUPFAM" id="SSF55729">
    <property type="entry name" value="Acyl-CoA N-acyltransferases (Nat)"/>
    <property type="match status" value="1"/>
</dbReference>
<comment type="function">
    <text evidence="5">Acetylates the N-terminal alanine of ribosomal protein bS18.</text>
</comment>
<feature type="domain" description="N-acetyltransferase" evidence="6">
    <location>
        <begin position="8"/>
        <end position="146"/>
    </location>
</feature>
<evidence type="ECO:0000313" key="7">
    <source>
        <dbReference type="EMBL" id="QEH95553.1"/>
    </source>
</evidence>
<protein>
    <recommendedName>
        <fullName evidence="5">[Ribosomal protein bS18]-alanine N-acetyltransferase</fullName>
        <ecNumber evidence="5">2.3.1.266</ecNumber>
    </recommendedName>
</protein>
<evidence type="ECO:0000256" key="4">
    <source>
        <dbReference type="ARBA" id="ARBA00023315"/>
    </source>
</evidence>
<dbReference type="InterPro" id="IPR006464">
    <property type="entry name" value="AcTrfase_RimI/Ard1"/>
</dbReference>
<dbReference type="RefSeq" id="WP_061511558.1">
    <property type="nucleotide sequence ID" value="NZ_CP043043.1"/>
</dbReference>
<comment type="catalytic activity">
    <reaction evidence="5">
        <text>N-terminal L-alanyl-[ribosomal protein bS18] + acetyl-CoA = N-terminal N(alpha)-acetyl-L-alanyl-[ribosomal protein bS18] + CoA + H(+)</text>
        <dbReference type="Rhea" id="RHEA:43756"/>
        <dbReference type="Rhea" id="RHEA-COMP:10676"/>
        <dbReference type="Rhea" id="RHEA-COMP:10677"/>
        <dbReference type="ChEBI" id="CHEBI:15378"/>
        <dbReference type="ChEBI" id="CHEBI:57287"/>
        <dbReference type="ChEBI" id="CHEBI:57288"/>
        <dbReference type="ChEBI" id="CHEBI:64718"/>
        <dbReference type="ChEBI" id="CHEBI:83683"/>
        <dbReference type="EC" id="2.3.1.266"/>
    </reaction>
</comment>
<dbReference type="GO" id="GO:0008999">
    <property type="term" value="F:protein-N-terminal-alanine acetyltransferase activity"/>
    <property type="evidence" value="ECO:0007669"/>
    <property type="project" value="UniProtKB-EC"/>
</dbReference>
<proteinExistence type="inferred from homology"/>
<dbReference type="EMBL" id="CP043043">
    <property type="protein sequence ID" value="QEH95553.1"/>
    <property type="molecule type" value="Genomic_DNA"/>
</dbReference>
<evidence type="ECO:0000256" key="5">
    <source>
        <dbReference type="RuleBase" id="RU363094"/>
    </source>
</evidence>
<dbReference type="PROSITE" id="PS51186">
    <property type="entry name" value="GNAT"/>
    <property type="match status" value="1"/>
</dbReference>